<proteinExistence type="predicted"/>
<evidence type="ECO:0000313" key="2">
    <source>
        <dbReference type="EMBL" id="MBL0421049.1"/>
    </source>
</evidence>
<gene>
    <name evidence="2" type="ORF">JI739_11885</name>
</gene>
<reference evidence="2" key="1">
    <citation type="submission" date="2021-01" db="EMBL/GenBank/DDBJ databases">
        <title>Ramlibacter sp. strain AW1 16S ribosomal RNA gene Genome sequencing and assembly.</title>
        <authorList>
            <person name="Kang M."/>
        </authorList>
    </citation>
    <scope>NUCLEOTIDE SEQUENCE</scope>
    <source>
        <strain evidence="2">AW1</strain>
    </source>
</reference>
<dbReference type="RefSeq" id="WP_201684105.1">
    <property type="nucleotide sequence ID" value="NZ_JAEQNA010000003.1"/>
</dbReference>
<evidence type="ECO:0000259" key="1">
    <source>
        <dbReference type="Pfam" id="PF14535"/>
    </source>
</evidence>
<dbReference type="InterPro" id="IPR045851">
    <property type="entry name" value="AMP-bd_C_sf"/>
</dbReference>
<dbReference type="InterPro" id="IPR028154">
    <property type="entry name" value="AMP-dep_Lig_C"/>
</dbReference>
<dbReference type="EMBL" id="JAEQNA010000003">
    <property type="protein sequence ID" value="MBL0421049.1"/>
    <property type="molecule type" value="Genomic_DNA"/>
</dbReference>
<feature type="domain" description="AMP-dependent ligase C-terminal" evidence="1">
    <location>
        <begin position="379"/>
        <end position="478"/>
    </location>
</feature>
<protein>
    <submittedName>
        <fullName evidence="2">Phenylacetate--CoA ligase family protein</fullName>
    </submittedName>
</protein>
<keyword evidence="3" id="KW-1185">Reference proteome</keyword>
<dbReference type="Pfam" id="PF14535">
    <property type="entry name" value="AMP-binding_C_2"/>
    <property type="match status" value="1"/>
</dbReference>
<dbReference type="Proteomes" id="UP000613011">
    <property type="component" value="Unassembled WGS sequence"/>
</dbReference>
<dbReference type="PANTHER" id="PTHR43845">
    <property type="entry name" value="BLR5969 PROTEIN"/>
    <property type="match status" value="1"/>
</dbReference>
<dbReference type="Gene3D" id="3.40.50.12780">
    <property type="entry name" value="N-terminal domain of ligase-like"/>
    <property type="match status" value="1"/>
</dbReference>
<dbReference type="InterPro" id="IPR042099">
    <property type="entry name" value="ANL_N_sf"/>
</dbReference>
<dbReference type="SUPFAM" id="SSF56801">
    <property type="entry name" value="Acetyl-CoA synthetase-like"/>
    <property type="match status" value="1"/>
</dbReference>
<comment type="caution">
    <text evidence="2">The sequence shown here is derived from an EMBL/GenBank/DDBJ whole genome shotgun (WGS) entry which is preliminary data.</text>
</comment>
<sequence length="478" mass="52620">MTAAPHTSSAGARGSIPRYWDSLDFEALWREFPPAPEYFDGVYKASRDELQALQEKRFLAQVERGWQIPFYQKHWGKAGIRRGDIRSLEQLRDLPPFSVHDLRDALAHNPPWGDLSGLDPLTDAPLPLVLQTSGGTTGLPRPMLYSPRDREVMNIITGRRLAMQGVRPFDLVQVVLSTGLSNGGFLAREGIWKYSGAVPVMTGSGAQTPSRRQIEIMRAWKTNVLVGFSAYLRKLALVARDEMGIDPRTLGVKSLIAHLGLEDRAALEELWGAPVYDTFGANEFGSIASDCEHRSGMHVFEDAFVAEVIDIDTGEQVHEAGQRGVMYLTTLFKHVAPMIRFNTNDITSWVGGAPCPCGSCHRRISKLFGRADNMVKLRGTNLFPEAVGALVAEHAATNGEFVCVVAKDSQGREEMTVMFELSAPADEAVRTQVEAELALRIKEALGVKLILEAAAAGELDPLTGLSSTSKIRRLIDRR</sequence>
<accession>A0A936ZUZ2</accession>
<dbReference type="GO" id="GO:0016874">
    <property type="term" value="F:ligase activity"/>
    <property type="evidence" value="ECO:0007669"/>
    <property type="project" value="UniProtKB-KW"/>
</dbReference>
<name>A0A936ZUZ2_9BURK</name>
<evidence type="ECO:0000313" key="3">
    <source>
        <dbReference type="Proteomes" id="UP000613011"/>
    </source>
</evidence>
<keyword evidence="2" id="KW-0436">Ligase</keyword>
<dbReference type="PANTHER" id="PTHR43845:SF1">
    <property type="entry name" value="BLR5969 PROTEIN"/>
    <property type="match status" value="1"/>
</dbReference>
<organism evidence="2 3">
    <name type="scientific">Ramlibacter aurantiacus</name>
    <dbReference type="NCBI Taxonomy" id="2801330"/>
    <lineage>
        <taxon>Bacteria</taxon>
        <taxon>Pseudomonadati</taxon>
        <taxon>Pseudomonadota</taxon>
        <taxon>Betaproteobacteria</taxon>
        <taxon>Burkholderiales</taxon>
        <taxon>Comamonadaceae</taxon>
        <taxon>Ramlibacter</taxon>
    </lineage>
</organism>
<dbReference type="Gene3D" id="3.30.300.30">
    <property type="match status" value="1"/>
</dbReference>
<dbReference type="AlphaFoldDB" id="A0A936ZUZ2"/>